<dbReference type="PANTHER" id="PTHR33231">
    <property type="entry name" value="30S RIBOSOMAL PROTEIN"/>
    <property type="match status" value="1"/>
</dbReference>
<dbReference type="STRING" id="1617426.TR69_WS6001001228"/>
<dbReference type="Gene3D" id="3.30.505.50">
    <property type="entry name" value="Sigma 54 modulation/S30EA ribosomal protein, C-terminal domain"/>
    <property type="match status" value="1"/>
</dbReference>
<dbReference type="AlphaFoldDB" id="A0A136LX62"/>
<dbReference type="GO" id="GO:0022627">
    <property type="term" value="C:cytosolic small ribosomal subunit"/>
    <property type="evidence" value="ECO:0007669"/>
    <property type="project" value="TreeGrafter"/>
</dbReference>
<accession>A0A136LX62</accession>
<feature type="domain" description="Sigma 54 modulation/S30EA ribosomal protein C-terminal" evidence="2">
    <location>
        <begin position="133"/>
        <end position="186"/>
    </location>
</feature>
<protein>
    <submittedName>
        <fullName evidence="3">Putative sigma-54 modulation protein</fullName>
    </submittedName>
</protein>
<evidence type="ECO:0000256" key="1">
    <source>
        <dbReference type="ARBA" id="ARBA00022845"/>
    </source>
</evidence>
<evidence type="ECO:0000313" key="3">
    <source>
        <dbReference type="EMBL" id="KXK26233.1"/>
    </source>
</evidence>
<sequence>MTDIVFTARNFTLSQKEQEYIARKISKHERLLEAATSISVVAERNGSHSREDKRFKLEFLISMPHAFIKVSDRGSELDALADQLEVVLKRRLTRYHDSSQRWENQTPWRAEEIDRQLEPHVVTEPEQYTDYVPEIRRKQYEDESPLHPAEAVERMELLGYNCFLFKNMESGKYAMLYKREAGGYGLVEPKNG</sequence>
<dbReference type="Pfam" id="PF16321">
    <property type="entry name" value="Ribosom_S30AE_C"/>
    <property type="match status" value="1"/>
</dbReference>
<dbReference type="GO" id="GO:0045900">
    <property type="term" value="P:negative regulation of translational elongation"/>
    <property type="evidence" value="ECO:0007669"/>
    <property type="project" value="TreeGrafter"/>
</dbReference>
<comment type="caution">
    <text evidence="3">The sequence shown here is derived from an EMBL/GenBank/DDBJ whole genome shotgun (WGS) entry which is preliminary data.</text>
</comment>
<dbReference type="EMBL" id="JYNZ01000004">
    <property type="protein sequence ID" value="KXK26233.1"/>
    <property type="molecule type" value="Genomic_DNA"/>
</dbReference>
<dbReference type="InterPro" id="IPR050574">
    <property type="entry name" value="HPF/YfiA_ribosome-assoc"/>
</dbReference>
<dbReference type="Pfam" id="PF02482">
    <property type="entry name" value="Ribosomal_S30AE"/>
    <property type="match status" value="1"/>
</dbReference>
<dbReference type="InterPro" id="IPR032528">
    <property type="entry name" value="Ribosom_S30AE_C"/>
</dbReference>
<organism evidence="3 4">
    <name type="scientific">candidate division WS6 bacterium OLB20</name>
    <dbReference type="NCBI Taxonomy" id="1617426"/>
    <lineage>
        <taxon>Bacteria</taxon>
        <taxon>Candidatus Dojkabacteria</taxon>
    </lineage>
</organism>
<dbReference type="SUPFAM" id="SSF69754">
    <property type="entry name" value="Ribosome binding protein Y (YfiA homologue)"/>
    <property type="match status" value="1"/>
</dbReference>
<name>A0A136LX62_9BACT</name>
<dbReference type="InterPro" id="IPR036567">
    <property type="entry name" value="RHF-like"/>
</dbReference>
<keyword evidence="1" id="KW-0810">Translation regulation</keyword>
<dbReference type="PANTHER" id="PTHR33231:SF1">
    <property type="entry name" value="30S RIBOSOMAL PROTEIN"/>
    <property type="match status" value="1"/>
</dbReference>
<dbReference type="Proteomes" id="UP000070457">
    <property type="component" value="Unassembled WGS sequence"/>
</dbReference>
<dbReference type="Gene3D" id="3.30.160.100">
    <property type="entry name" value="Ribosome hibernation promotion factor-like"/>
    <property type="match status" value="1"/>
</dbReference>
<reference evidence="3 4" key="1">
    <citation type="submission" date="2015-02" db="EMBL/GenBank/DDBJ databases">
        <title>Improved understanding of the partial-nitritation anammox process through 23 genomes representing the majority of the microbial community.</title>
        <authorList>
            <person name="Speth D.R."/>
            <person name="In T Zandt M."/>
            <person name="Guerrero Cruz S."/>
            <person name="Jetten M.S."/>
            <person name="Dutilh B.E."/>
        </authorList>
    </citation>
    <scope>NUCLEOTIDE SEQUENCE [LARGE SCALE GENOMIC DNA]</scope>
    <source>
        <strain evidence="3">OLB20</strain>
    </source>
</reference>
<evidence type="ECO:0000313" key="4">
    <source>
        <dbReference type="Proteomes" id="UP000070457"/>
    </source>
</evidence>
<dbReference type="InterPro" id="IPR038416">
    <property type="entry name" value="Ribosom_S30AE_C_sf"/>
</dbReference>
<dbReference type="GO" id="GO:0043024">
    <property type="term" value="F:ribosomal small subunit binding"/>
    <property type="evidence" value="ECO:0007669"/>
    <property type="project" value="TreeGrafter"/>
</dbReference>
<proteinExistence type="predicted"/>
<gene>
    <name evidence="3" type="primary">yvyD</name>
    <name evidence="3" type="ORF">TR69_WS6001001228</name>
</gene>
<dbReference type="InterPro" id="IPR003489">
    <property type="entry name" value="RHF/RaiA"/>
</dbReference>
<evidence type="ECO:0000259" key="2">
    <source>
        <dbReference type="Pfam" id="PF16321"/>
    </source>
</evidence>